<feature type="non-terminal residue" evidence="2">
    <location>
        <position position="1"/>
    </location>
</feature>
<sequence>RNINIKNDLKKLYSSKSESGFNDYAFYAERFFEVITGYNSEPDYLSDIDNQDKNEENKNDIHNNNIIKISKKMKENIINDNNKEKCSKENQTNKGNKVK</sequence>
<proteinExistence type="predicted"/>
<comment type="caution">
    <text evidence="2">The sequence shown here is derived from an EMBL/GenBank/DDBJ whole genome shotgun (WGS) entry which is preliminary data.</text>
</comment>
<gene>
    <name evidence="2" type="ORF">PRSY57_0017200</name>
</gene>
<dbReference type="Proteomes" id="UP000076359">
    <property type="component" value="Unassembled WGS sequence"/>
</dbReference>
<dbReference type="RefSeq" id="XP_019969751.1">
    <property type="nucleotide sequence ID" value="XM_020114246.1"/>
</dbReference>
<name>A0A151L2P3_PLARE</name>
<feature type="region of interest" description="Disordered" evidence="1">
    <location>
        <begin position="80"/>
        <end position="99"/>
    </location>
</feature>
<feature type="compositionally biased region" description="Polar residues" evidence="1">
    <location>
        <begin position="89"/>
        <end position="99"/>
    </location>
</feature>
<dbReference type="GeneID" id="30953603"/>
<dbReference type="EMBL" id="LVLA01000232">
    <property type="protein sequence ID" value="KYN93222.1"/>
    <property type="molecule type" value="Genomic_DNA"/>
</dbReference>
<dbReference type="VEuPathDB" id="PlasmoDB:PRG01_1209900"/>
<organism evidence="2 3">
    <name type="scientific">Plasmodium reichenowi</name>
    <dbReference type="NCBI Taxonomy" id="5854"/>
    <lineage>
        <taxon>Eukaryota</taxon>
        <taxon>Sar</taxon>
        <taxon>Alveolata</taxon>
        <taxon>Apicomplexa</taxon>
        <taxon>Aconoidasida</taxon>
        <taxon>Haemosporida</taxon>
        <taxon>Plasmodiidae</taxon>
        <taxon>Plasmodium</taxon>
        <taxon>Plasmodium (Laverania)</taxon>
    </lineage>
</organism>
<feature type="non-terminal residue" evidence="2">
    <location>
        <position position="99"/>
    </location>
</feature>
<protein>
    <submittedName>
        <fullName evidence="2">Uncharacterized protein</fullName>
    </submittedName>
</protein>
<evidence type="ECO:0000313" key="2">
    <source>
        <dbReference type="EMBL" id="KYN93222.1"/>
    </source>
</evidence>
<reference evidence="2 3" key="1">
    <citation type="journal article" date="2016" name="Nat. Commun.">
        <title>Genomes of cryptic chimpanzee Plasmodium species reveal key evolutionary events leading to human malaria.</title>
        <authorList>
            <person name="Sundararaman S.A."/>
            <person name="Plenderleith L.J."/>
            <person name="Liu W."/>
            <person name="Loy D.E."/>
            <person name="Learn G.H."/>
            <person name="Li Y."/>
            <person name="Shaw K.S."/>
            <person name="Ayouba A."/>
            <person name="Peeters M."/>
            <person name="Speede S."/>
            <person name="Shaw G.M."/>
            <person name="Bushman F.D."/>
            <person name="Brisson D."/>
            <person name="Rayner J.C."/>
            <person name="Sharp P.M."/>
            <person name="Hahn B.H."/>
        </authorList>
    </citation>
    <scope>NUCLEOTIDE SEQUENCE [LARGE SCALE GENOMIC DNA]</scope>
    <source>
        <strain evidence="2 3">SY57</strain>
    </source>
</reference>
<dbReference type="AlphaFoldDB" id="A0A151L2P3"/>
<evidence type="ECO:0000256" key="1">
    <source>
        <dbReference type="SAM" id="MobiDB-lite"/>
    </source>
</evidence>
<evidence type="ECO:0000313" key="3">
    <source>
        <dbReference type="Proteomes" id="UP000076359"/>
    </source>
</evidence>
<dbReference type="VEuPathDB" id="PlasmoDB:PRCDC_1205600"/>
<dbReference type="KEGG" id="prei:PRSY57_0017200"/>
<accession>A0A151L2P3</accession>